<dbReference type="PANTHER" id="PTHR38491">
    <property type="entry name" value="REGULATOR OF HEMOGLOBINIZATION AND ERYTHROID CELL EXPANSION PROTEIN"/>
    <property type="match status" value="1"/>
</dbReference>
<keyword evidence="2" id="KW-0472">Membrane</keyword>
<keyword evidence="2" id="KW-0812">Transmembrane</keyword>
<evidence type="ECO:0000313" key="4">
    <source>
        <dbReference type="Proteomes" id="UP000006813"/>
    </source>
</evidence>
<gene>
    <name evidence="3" type="ORF">GW7_13779</name>
</gene>
<dbReference type="PANTHER" id="PTHR38491:SF1">
    <property type="entry name" value="REGULATOR OF HEMOGLOBINIZATION AND ERYTHROID CELL EXPANSION PROTEIN"/>
    <property type="match status" value="1"/>
</dbReference>
<proteinExistence type="predicted"/>
<dbReference type="Proteomes" id="UP000006813">
    <property type="component" value="Unassembled WGS sequence"/>
</dbReference>
<evidence type="ECO:0000313" key="3">
    <source>
        <dbReference type="EMBL" id="EHB13865.1"/>
    </source>
</evidence>
<dbReference type="STRING" id="10181.G5BX54"/>
<dbReference type="eggNOG" id="ENOG502T2N6">
    <property type="taxonomic scope" value="Eukaryota"/>
</dbReference>
<evidence type="ECO:0008006" key="5">
    <source>
        <dbReference type="Google" id="ProtNLM"/>
    </source>
</evidence>
<dbReference type="AlphaFoldDB" id="G5BX54"/>
<evidence type="ECO:0000256" key="2">
    <source>
        <dbReference type="SAM" id="Phobius"/>
    </source>
</evidence>
<dbReference type="EMBL" id="JH172315">
    <property type="protein sequence ID" value="EHB13865.1"/>
    <property type="molecule type" value="Genomic_DNA"/>
</dbReference>
<organism evidence="3 4">
    <name type="scientific">Heterocephalus glaber</name>
    <name type="common">Naked mole rat</name>
    <dbReference type="NCBI Taxonomy" id="10181"/>
    <lineage>
        <taxon>Eukaryota</taxon>
        <taxon>Metazoa</taxon>
        <taxon>Chordata</taxon>
        <taxon>Craniata</taxon>
        <taxon>Vertebrata</taxon>
        <taxon>Euteleostomi</taxon>
        <taxon>Mammalia</taxon>
        <taxon>Eutheria</taxon>
        <taxon>Euarchontoglires</taxon>
        <taxon>Glires</taxon>
        <taxon>Rodentia</taxon>
        <taxon>Hystricomorpha</taxon>
        <taxon>Bathyergidae</taxon>
        <taxon>Heterocephalus</taxon>
    </lineage>
</organism>
<feature type="region of interest" description="Disordered" evidence="1">
    <location>
        <begin position="46"/>
        <end position="108"/>
    </location>
</feature>
<dbReference type="InterPro" id="IPR031517">
    <property type="entry name" value="RHEX-like"/>
</dbReference>
<dbReference type="GO" id="GO:0005886">
    <property type="term" value="C:plasma membrane"/>
    <property type="evidence" value="ECO:0007669"/>
    <property type="project" value="TreeGrafter"/>
</dbReference>
<keyword evidence="2" id="KW-1133">Transmembrane helix</keyword>
<name>G5BX54_HETGA</name>
<evidence type="ECO:0000256" key="1">
    <source>
        <dbReference type="SAM" id="MobiDB-lite"/>
    </source>
</evidence>
<dbReference type="InParanoid" id="G5BX54"/>
<protein>
    <recommendedName>
        <fullName evidence="5">Regulator of hemoglobinization and erythroid cell expansion protein</fullName>
    </recommendedName>
</protein>
<feature type="compositionally biased region" description="Low complexity" evidence="1">
    <location>
        <begin position="82"/>
        <end position="96"/>
    </location>
</feature>
<dbReference type="Pfam" id="PF15763">
    <property type="entry name" value="DUF4692"/>
    <property type="match status" value="1"/>
</dbReference>
<accession>G5BX54</accession>
<feature type="transmembrane region" description="Helical" evidence="2">
    <location>
        <begin position="6"/>
        <end position="29"/>
    </location>
</feature>
<reference evidence="3 4" key="1">
    <citation type="journal article" date="2011" name="Nature">
        <title>Genome sequencing reveals insights into physiology and longevity of the naked mole rat.</title>
        <authorList>
            <person name="Kim E.B."/>
            <person name="Fang X."/>
            <person name="Fushan A.A."/>
            <person name="Huang Z."/>
            <person name="Lobanov A.V."/>
            <person name="Han L."/>
            <person name="Marino S.M."/>
            <person name="Sun X."/>
            <person name="Turanov A.A."/>
            <person name="Yang P."/>
            <person name="Yim S.H."/>
            <person name="Zhao X."/>
            <person name="Kasaikina M.V."/>
            <person name="Stoletzki N."/>
            <person name="Peng C."/>
            <person name="Polak P."/>
            <person name="Xiong Z."/>
            <person name="Kiezun A."/>
            <person name="Zhu Y."/>
            <person name="Chen Y."/>
            <person name="Kryukov G.V."/>
            <person name="Zhang Q."/>
            <person name="Peshkin L."/>
            <person name="Yang L."/>
            <person name="Bronson R.T."/>
            <person name="Buffenstein R."/>
            <person name="Wang B."/>
            <person name="Han C."/>
            <person name="Li Q."/>
            <person name="Chen L."/>
            <person name="Zhao W."/>
            <person name="Sunyaev S.R."/>
            <person name="Park T.J."/>
            <person name="Zhang G."/>
            <person name="Wang J."/>
            <person name="Gladyshev V.N."/>
        </authorList>
    </citation>
    <scope>NUCLEOTIDE SEQUENCE [LARGE SCALE GENOMIC DNA]</scope>
</reference>
<feature type="compositionally biased region" description="Basic and acidic residues" evidence="1">
    <location>
        <begin position="62"/>
        <end position="72"/>
    </location>
</feature>
<sequence>MELWHGLVMAAVSLLLQACLLIVTGFLLSRHIARQSERMLKEVRLEARGSRSVHQPPPAAKETTETWIERSTRVSVPRYGRESGTSLDSSEGTDSSDGTDRAPPTGQVINDVNYTQVVFSTPGGRSREPALDYENMKEATDYVNVNPQSHKHSFWAFSNPAVSEPVEYSQVVI</sequence>